<evidence type="ECO:0000313" key="4">
    <source>
        <dbReference type="EMBL" id="CEK71950.1"/>
    </source>
</evidence>
<feature type="compositionally biased region" description="Polar residues" evidence="2">
    <location>
        <begin position="458"/>
        <end position="480"/>
    </location>
</feature>
<feature type="active site" evidence="1">
    <location>
        <position position="287"/>
    </location>
</feature>
<feature type="domain" description="Pseudouridine synthase RsuA/RluA-like" evidence="3">
    <location>
        <begin position="244"/>
        <end position="390"/>
    </location>
</feature>
<dbReference type="AlphaFoldDB" id="A0A0B6ZW29"/>
<evidence type="ECO:0000256" key="1">
    <source>
        <dbReference type="PIRSR" id="PIRSR606225-1"/>
    </source>
</evidence>
<dbReference type="EMBL" id="HACG01025085">
    <property type="protein sequence ID" value="CEK71950.1"/>
    <property type="molecule type" value="Transcribed_RNA"/>
</dbReference>
<organism evidence="4">
    <name type="scientific">Arion vulgaris</name>
    <dbReference type="NCBI Taxonomy" id="1028688"/>
    <lineage>
        <taxon>Eukaryota</taxon>
        <taxon>Metazoa</taxon>
        <taxon>Spiralia</taxon>
        <taxon>Lophotrochozoa</taxon>
        <taxon>Mollusca</taxon>
        <taxon>Gastropoda</taxon>
        <taxon>Heterobranchia</taxon>
        <taxon>Euthyneura</taxon>
        <taxon>Panpulmonata</taxon>
        <taxon>Eupulmonata</taxon>
        <taxon>Stylommatophora</taxon>
        <taxon>Helicina</taxon>
        <taxon>Arionoidea</taxon>
        <taxon>Arionidae</taxon>
        <taxon>Arion</taxon>
    </lineage>
</organism>
<evidence type="ECO:0000256" key="2">
    <source>
        <dbReference type="SAM" id="MobiDB-lite"/>
    </source>
</evidence>
<dbReference type="GO" id="GO:0009982">
    <property type="term" value="F:pseudouridine synthase activity"/>
    <property type="evidence" value="ECO:0007669"/>
    <property type="project" value="InterPro"/>
</dbReference>
<sequence>SNHLFLRIDLCGTYNFCHRTHCNFSWKYSQIYTHSNTCHVTVPSMSCRNLYWTKIPAVEMDTEQLCCQDSKQKPDSLAVSGDITECVEVFEQSQGAETKTLSKRALKRIARAQQHKEYKKRKRADNLSLIQRDDVGYKIEDLQQSSYYFENGVRKVYPYTYVFATHAKGRWVGRRIQDVLETEFGYDQPDDLVKSFDKGMIYVNNKRASLDYILRNNDYISHITHRHENPVTSAPMEILENNDDVVVINKPASIPCHPCGRYRFNSVAFILGKEMGLVNLRNIYRLDRLTSGVLILGKSQERTKVLMDQVANRQVQKEYVCRVVGKFPDGTVKVDQPLKALSNKLRLQIISPTGKSSQTTFTRISYNGISSVVQCIPHTGRTHQIRVHLQYLGHPIINDAFYNSDAWGPSRGKNGIYEISHDKVCENILALHQEKLWTGGCNPLFDEKLRQMEAKEQQIGSVSDNSKSESVLEQQVAQNDNTDEQNSEESLSKSMQKRTDCHHIDTDICSQSVSSLLQNSSGDRALGQELSTSVNFEMVKDSHISSNSFTCQGGTDYPGFEMSKWSVDASCDLCKKLPLDPEEKHLVMFLHAIKYKGPDWEYKTALPDWASEDWSREKDYIL</sequence>
<dbReference type="InterPro" id="IPR020103">
    <property type="entry name" value="PsdUridine_synth_cat_dom_sf"/>
</dbReference>
<dbReference type="Pfam" id="PF00849">
    <property type="entry name" value="PseudoU_synth_2"/>
    <property type="match status" value="1"/>
</dbReference>
<proteinExistence type="predicted"/>
<dbReference type="GO" id="GO:0000455">
    <property type="term" value="P:enzyme-directed rRNA pseudouridine synthesis"/>
    <property type="evidence" value="ECO:0007669"/>
    <property type="project" value="TreeGrafter"/>
</dbReference>
<name>A0A0B6ZW29_9EUPU</name>
<dbReference type="InterPro" id="IPR006225">
    <property type="entry name" value="PsdUridine_synth_RluC/D"/>
</dbReference>
<dbReference type="CDD" id="cd02557">
    <property type="entry name" value="PseudoU_synth_ScRIB2"/>
    <property type="match status" value="1"/>
</dbReference>
<dbReference type="InterPro" id="IPR050188">
    <property type="entry name" value="RluA_PseudoU_synthase"/>
</dbReference>
<dbReference type="SUPFAM" id="SSF55120">
    <property type="entry name" value="Pseudouridine synthase"/>
    <property type="match status" value="1"/>
</dbReference>
<dbReference type="PANTHER" id="PTHR21600">
    <property type="entry name" value="MITOCHONDRIAL RNA PSEUDOURIDINE SYNTHASE"/>
    <property type="match status" value="1"/>
</dbReference>
<dbReference type="GO" id="GO:0003723">
    <property type="term" value="F:RNA binding"/>
    <property type="evidence" value="ECO:0007669"/>
    <property type="project" value="InterPro"/>
</dbReference>
<gene>
    <name evidence="4" type="primary">ORF80514</name>
</gene>
<dbReference type="InterPro" id="IPR006145">
    <property type="entry name" value="PsdUridine_synth_RsuA/RluA"/>
</dbReference>
<dbReference type="NCBIfam" id="TIGR00005">
    <property type="entry name" value="rluA_subfam"/>
    <property type="match status" value="1"/>
</dbReference>
<feature type="region of interest" description="Disordered" evidence="2">
    <location>
        <begin position="456"/>
        <end position="497"/>
    </location>
</feature>
<dbReference type="Gene3D" id="3.30.2350.10">
    <property type="entry name" value="Pseudouridine synthase"/>
    <property type="match status" value="1"/>
</dbReference>
<reference evidence="4" key="1">
    <citation type="submission" date="2014-12" db="EMBL/GenBank/DDBJ databases">
        <title>Insight into the proteome of Arion vulgaris.</title>
        <authorList>
            <person name="Aradska J."/>
            <person name="Bulat T."/>
            <person name="Smidak R."/>
            <person name="Sarate P."/>
            <person name="Gangsoo J."/>
            <person name="Sialana F."/>
            <person name="Bilban M."/>
            <person name="Lubec G."/>
        </authorList>
    </citation>
    <scope>NUCLEOTIDE SEQUENCE</scope>
    <source>
        <tissue evidence="4">Skin</tissue>
    </source>
</reference>
<dbReference type="PANTHER" id="PTHR21600:SF40">
    <property type="entry name" value="PSEUDOURIDYLATE SYNTHASE RPUSD2"/>
    <property type="match status" value="1"/>
</dbReference>
<dbReference type="InterPro" id="IPR006224">
    <property type="entry name" value="PsdUridine_synth_RluA-like_CS"/>
</dbReference>
<dbReference type="PROSITE" id="PS01129">
    <property type="entry name" value="PSI_RLU"/>
    <property type="match status" value="1"/>
</dbReference>
<evidence type="ECO:0000259" key="3">
    <source>
        <dbReference type="Pfam" id="PF00849"/>
    </source>
</evidence>
<feature type="non-terminal residue" evidence="4">
    <location>
        <position position="1"/>
    </location>
</feature>
<protein>
    <recommendedName>
        <fullName evidence="3">Pseudouridine synthase RsuA/RluA-like domain-containing protein</fullName>
    </recommendedName>
</protein>
<accession>A0A0B6ZW29</accession>